<protein>
    <submittedName>
        <fullName evidence="7">Biotin transport system permease protein</fullName>
    </submittedName>
    <submittedName>
        <fullName evidence="8">Energy-coupling factor transporter transmembrane protein EcfT</fullName>
    </submittedName>
</protein>
<dbReference type="InterPro" id="IPR003339">
    <property type="entry name" value="ABC/ECF_trnsptr_transmembrane"/>
</dbReference>
<evidence type="ECO:0000256" key="4">
    <source>
        <dbReference type="ARBA" id="ARBA00022989"/>
    </source>
</evidence>
<dbReference type="GO" id="GO:0005886">
    <property type="term" value="C:plasma membrane"/>
    <property type="evidence" value="ECO:0007669"/>
    <property type="project" value="TreeGrafter"/>
</dbReference>
<dbReference type="RefSeq" id="WP_106164623.1">
    <property type="nucleotide sequence ID" value="NZ_CP136702.1"/>
</dbReference>
<dbReference type="OrthoDB" id="5868344at2"/>
<feature type="transmembrane region" description="Helical" evidence="6">
    <location>
        <begin position="37"/>
        <end position="56"/>
    </location>
</feature>
<dbReference type="Proteomes" id="UP000237718">
    <property type="component" value="Unassembled WGS sequence"/>
</dbReference>
<organism evidence="7 9">
    <name type="scientific">Tritonibacter scottomollicae</name>
    <name type="common">Epibacterium scottomollicae</name>
    <dbReference type="NCBI Taxonomy" id="483013"/>
    <lineage>
        <taxon>Bacteria</taxon>
        <taxon>Pseudomonadati</taxon>
        <taxon>Pseudomonadota</taxon>
        <taxon>Alphaproteobacteria</taxon>
        <taxon>Rhodobacterales</taxon>
        <taxon>Paracoccaceae</taxon>
        <taxon>Tritonibacter</taxon>
    </lineage>
</organism>
<keyword evidence="8" id="KW-0614">Plasmid</keyword>
<dbReference type="CDD" id="cd16914">
    <property type="entry name" value="EcfT"/>
    <property type="match status" value="1"/>
</dbReference>
<dbReference type="EMBL" id="CP136702">
    <property type="protein sequence ID" value="WOI31384.1"/>
    <property type="molecule type" value="Genomic_DNA"/>
</dbReference>
<evidence type="ECO:0000313" key="8">
    <source>
        <dbReference type="EMBL" id="WOI31384.1"/>
    </source>
</evidence>
<dbReference type="EMBL" id="PVUF01000011">
    <property type="protein sequence ID" value="PRZ46124.1"/>
    <property type="molecule type" value="Genomic_DNA"/>
</dbReference>
<comment type="similarity">
    <text evidence="2">Belongs to the CbiQ family.</text>
</comment>
<evidence type="ECO:0000313" key="9">
    <source>
        <dbReference type="Proteomes" id="UP000237718"/>
    </source>
</evidence>
<name>A0A2T1AC15_TRISK</name>
<reference evidence="7 9" key="1">
    <citation type="submission" date="2018-03" db="EMBL/GenBank/DDBJ databases">
        <title>Genomic Encyclopedia of Archaeal and Bacterial Type Strains, Phase II (KMG-II): from individual species to whole genera.</title>
        <authorList>
            <person name="Goeker M."/>
        </authorList>
    </citation>
    <scope>NUCLEOTIDE SEQUENCE [LARGE SCALE GENOMIC DNA]</scope>
    <source>
        <strain evidence="7 9">DSM 25328</strain>
    </source>
</reference>
<comment type="subcellular location">
    <subcellularLocation>
        <location evidence="1">Membrane</location>
        <topology evidence="1">Multi-pass membrane protein</topology>
    </subcellularLocation>
</comment>
<dbReference type="Proteomes" id="UP001302666">
    <property type="component" value="Plasmid unnamed5"/>
</dbReference>
<evidence type="ECO:0000256" key="1">
    <source>
        <dbReference type="ARBA" id="ARBA00004141"/>
    </source>
</evidence>
<evidence type="ECO:0000256" key="3">
    <source>
        <dbReference type="ARBA" id="ARBA00022692"/>
    </source>
</evidence>
<dbReference type="PANTHER" id="PTHR33514:SF13">
    <property type="entry name" value="PROTEIN ABCI12, CHLOROPLASTIC"/>
    <property type="match status" value="1"/>
</dbReference>
<reference evidence="8 10" key="2">
    <citation type="submission" date="2023-10" db="EMBL/GenBank/DDBJ databases">
        <title>Eight complete genome sequences of bacteria isolated from laboratory stock of Giant Kelp gametophytes.</title>
        <authorList>
            <person name="Tolentino B."/>
            <person name="Nuzhdin S."/>
        </authorList>
    </citation>
    <scope>NUCLEOTIDE SEQUENCE [LARGE SCALE GENOMIC DNA]</scope>
    <source>
        <strain evidence="8 10">LC.270.F.C4</strain>
        <plasmid evidence="8 10">unnamed5</plasmid>
    </source>
</reference>
<feature type="transmembrane region" description="Helical" evidence="6">
    <location>
        <begin position="92"/>
        <end position="109"/>
    </location>
</feature>
<sequence length="196" mass="21648">MLDLYSEGNSRLHTMKPGWKILGLAISGSLLFAVDNILFSIAFLAVTLALFAAAGLPLRRAWAQIRPVIWIFVLIMIAQALFNSWWVGLFVIIRFAVLLMLAGLLTLTTRSSEMIDGIEAGLRPLSRLGLRTRGISLAISLTLRFIPVLASVVREVREAQYARGLERNILALTIPAIVRTLKMSEDISDAIDARGF</sequence>
<evidence type="ECO:0000313" key="10">
    <source>
        <dbReference type="Proteomes" id="UP001302666"/>
    </source>
</evidence>
<dbReference type="AlphaFoldDB" id="A0A2T1AC15"/>
<proteinExistence type="inferred from homology"/>
<dbReference type="PANTHER" id="PTHR33514">
    <property type="entry name" value="PROTEIN ABCI12, CHLOROPLASTIC"/>
    <property type="match status" value="1"/>
</dbReference>
<accession>A0A2T1AC15</accession>
<dbReference type="Pfam" id="PF02361">
    <property type="entry name" value="CbiQ"/>
    <property type="match status" value="1"/>
</dbReference>
<keyword evidence="10" id="KW-1185">Reference proteome</keyword>
<evidence type="ECO:0000256" key="2">
    <source>
        <dbReference type="ARBA" id="ARBA00008564"/>
    </source>
</evidence>
<feature type="transmembrane region" description="Helical" evidence="6">
    <location>
        <begin position="68"/>
        <end position="86"/>
    </location>
</feature>
<evidence type="ECO:0000256" key="6">
    <source>
        <dbReference type="SAM" id="Phobius"/>
    </source>
</evidence>
<geneLocation type="plasmid" evidence="8 10">
    <name>unnamed5</name>
</geneLocation>
<evidence type="ECO:0000313" key="7">
    <source>
        <dbReference type="EMBL" id="PRZ46124.1"/>
    </source>
</evidence>
<evidence type="ECO:0000256" key="5">
    <source>
        <dbReference type="ARBA" id="ARBA00023136"/>
    </source>
</evidence>
<keyword evidence="4 6" id="KW-1133">Transmembrane helix</keyword>
<gene>
    <name evidence="7" type="ORF">CLV89_11115</name>
    <name evidence="8" type="ORF">R1T40_00005</name>
</gene>
<keyword evidence="5 6" id="KW-0472">Membrane</keyword>
<keyword evidence="3 6" id="KW-0812">Transmembrane</keyword>